<dbReference type="GO" id="GO:0005783">
    <property type="term" value="C:endoplasmic reticulum"/>
    <property type="evidence" value="ECO:0007669"/>
    <property type="project" value="UniProtKB-SubCell"/>
</dbReference>
<organism evidence="12 13">
    <name type="scientific">Bombardia bombarda</name>
    <dbReference type="NCBI Taxonomy" id="252184"/>
    <lineage>
        <taxon>Eukaryota</taxon>
        <taxon>Fungi</taxon>
        <taxon>Dikarya</taxon>
        <taxon>Ascomycota</taxon>
        <taxon>Pezizomycotina</taxon>
        <taxon>Sordariomycetes</taxon>
        <taxon>Sordariomycetidae</taxon>
        <taxon>Sordariales</taxon>
        <taxon>Lasiosphaeriaceae</taxon>
        <taxon>Bombardia</taxon>
    </lineage>
</organism>
<comment type="caution">
    <text evidence="12">The sequence shown here is derived from an EMBL/GenBank/DDBJ whole genome shotgun (WGS) entry which is preliminary data.</text>
</comment>
<evidence type="ECO:0000256" key="8">
    <source>
        <dbReference type="ARBA" id="ARBA00023274"/>
    </source>
</evidence>
<feature type="compositionally biased region" description="Basic residues" evidence="10">
    <location>
        <begin position="583"/>
        <end position="592"/>
    </location>
</feature>
<dbReference type="InterPro" id="IPR026270">
    <property type="entry name" value="SRP72"/>
</dbReference>
<evidence type="ECO:0000256" key="3">
    <source>
        <dbReference type="ARBA" id="ARBA00007676"/>
    </source>
</evidence>
<evidence type="ECO:0000259" key="11">
    <source>
        <dbReference type="Pfam" id="PF08492"/>
    </source>
</evidence>
<evidence type="ECO:0000256" key="9">
    <source>
        <dbReference type="PIRNR" id="PIRNR038922"/>
    </source>
</evidence>
<name>A0AA40CEG1_9PEZI</name>
<feature type="domain" description="Signal recognition particle SRP72 subunit RNA-binding" evidence="11">
    <location>
        <begin position="566"/>
        <end position="617"/>
    </location>
</feature>
<comment type="similarity">
    <text evidence="3 9">Belongs to the SRP72 family.</text>
</comment>
<dbReference type="InterPro" id="IPR013699">
    <property type="entry name" value="Signal_recog_part_SRP72_RNA-bd"/>
</dbReference>
<keyword evidence="13" id="KW-1185">Reference proteome</keyword>
<dbReference type="EMBL" id="JAULSR010000001">
    <property type="protein sequence ID" value="KAK0635482.1"/>
    <property type="molecule type" value="Genomic_DNA"/>
</dbReference>
<evidence type="ECO:0000313" key="13">
    <source>
        <dbReference type="Proteomes" id="UP001174934"/>
    </source>
</evidence>
<keyword evidence="6" id="KW-0256">Endoplasmic reticulum</keyword>
<accession>A0AA40CEG1</accession>
<comment type="function">
    <text evidence="9">Component of the signal recognition particle (SRP) complex, a ribonucleoprotein complex that mediates the cotranslational targeting of secretory and membrane proteins to the endoplasmic reticulum (ER).</text>
</comment>
<dbReference type="GO" id="GO:0006614">
    <property type="term" value="P:SRP-dependent cotranslational protein targeting to membrane"/>
    <property type="evidence" value="ECO:0007669"/>
    <property type="project" value="UniProtKB-UniRule"/>
</dbReference>
<proteinExistence type="inferred from homology"/>
<evidence type="ECO:0000313" key="12">
    <source>
        <dbReference type="EMBL" id="KAK0635482.1"/>
    </source>
</evidence>
<dbReference type="FunFam" id="1.25.40.10:FF:000512">
    <property type="entry name" value="Signal recognition particle subunit SRP72"/>
    <property type="match status" value="1"/>
</dbReference>
<dbReference type="AlphaFoldDB" id="A0AA40CEG1"/>
<keyword evidence="8 9" id="KW-0687">Ribonucleoprotein</keyword>
<dbReference type="Proteomes" id="UP001174934">
    <property type="component" value="Unassembled WGS sequence"/>
</dbReference>
<feature type="region of interest" description="Disordered" evidence="10">
    <location>
        <begin position="560"/>
        <end position="675"/>
    </location>
</feature>
<reference evidence="12" key="1">
    <citation type="submission" date="2023-06" db="EMBL/GenBank/DDBJ databases">
        <title>Genome-scale phylogeny and comparative genomics of the fungal order Sordariales.</title>
        <authorList>
            <consortium name="Lawrence Berkeley National Laboratory"/>
            <person name="Hensen N."/>
            <person name="Bonometti L."/>
            <person name="Westerberg I."/>
            <person name="Brannstrom I.O."/>
            <person name="Guillou S."/>
            <person name="Cros-Aarteil S."/>
            <person name="Calhoun S."/>
            <person name="Haridas S."/>
            <person name="Kuo A."/>
            <person name="Mondo S."/>
            <person name="Pangilinan J."/>
            <person name="Riley R."/>
            <person name="LaButti K."/>
            <person name="Andreopoulos B."/>
            <person name="Lipzen A."/>
            <person name="Chen C."/>
            <person name="Yanf M."/>
            <person name="Daum C."/>
            <person name="Ng V."/>
            <person name="Clum A."/>
            <person name="Steindorff A."/>
            <person name="Ohm R."/>
            <person name="Martin F."/>
            <person name="Silar P."/>
            <person name="Natvig D."/>
            <person name="Lalanne C."/>
            <person name="Gautier V."/>
            <person name="Ament-velasquez S.L."/>
            <person name="Kruys A."/>
            <person name="Hutchinson M.I."/>
            <person name="Powell A.J."/>
            <person name="Barry K."/>
            <person name="Miller A.N."/>
            <person name="Grigoriev I.V."/>
            <person name="Debuchy R."/>
            <person name="Gladieux P."/>
            <person name="Thoren M.H."/>
            <person name="Johannesson H."/>
        </authorList>
    </citation>
    <scope>NUCLEOTIDE SEQUENCE</scope>
    <source>
        <strain evidence="12">SMH3391-2</strain>
    </source>
</reference>
<gene>
    <name evidence="12" type="ORF">B0T17DRAFT_484648</name>
</gene>
<dbReference type="InterPro" id="IPR011990">
    <property type="entry name" value="TPR-like_helical_dom_sf"/>
</dbReference>
<dbReference type="Pfam" id="PF17004">
    <property type="entry name" value="SRP_TPR_like"/>
    <property type="match status" value="1"/>
</dbReference>
<feature type="compositionally biased region" description="Basic residues" evidence="10">
    <location>
        <begin position="615"/>
        <end position="624"/>
    </location>
</feature>
<comment type="subcellular location">
    <subcellularLocation>
        <location evidence="2 9">Cytoplasm</location>
    </subcellularLocation>
    <subcellularLocation>
        <location evidence="1">Endoplasmic reticulum</location>
    </subcellularLocation>
</comment>
<dbReference type="PANTHER" id="PTHR14094">
    <property type="entry name" value="SIGNAL RECOGNITION PARTICLE 72"/>
    <property type="match status" value="1"/>
</dbReference>
<evidence type="ECO:0000256" key="7">
    <source>
        <dbReference type="ARBA" id="ARBA00023135"/>
    </source>
</evidence>
<feature type="compositionally biased region" description="Basic and acidic residues" evidence="10">
    <location>
        <begin position="596"/>
        <end position="614"/>
    </location>
</feature>
<protein>
    <recommendedName>
        <fullName evidence="4 9">Signal recognition particle subunit SRP72</fullName>
    </recommendedName>
</protein>
<evidence type="ECO:0000256" key="1">
    <source>
        <dbReference type="ARBA" id="ARBA00004240"/>
    </source>
</evidence>
<dbReference type="GO" id="GO:0043022">
    <property type="term" value="F:ribosome binding"/>
    <property type="evidence" value="ECO:0007669"/>
    <property type="project" value="TreeGrafter"/>
</dbReference>
<dbReference type="Pfam" id="PF08492">
    <property type="entry name" value="SRP72"/>
    <property type="match status" value="1"/>
</dbReference>
<evidence type="ECO:0000256" key="4">
    <source>
        <dbReference type="ARBA" id="ARBA00018350"/>
    </source>
</evidence>
<dbReference type="PIRSF" id="PIRSF038922">
    <property type="entry name" value="SRP72"/>
    <property type="match status" value="1"/>
</dbReference>
<dbReference type="GO" id="GO:0005786">
    <property type="term" value="C:signal recognition particle, endoplasmic reticulum targeting"/>
    <property type="evidence" value="ECO:0007669"/>
    <property type="project" value="UniProtKB-UniRule"/>
</dbReference>
<evidence type="ECO:0000256" key="10">
    <source>
        <dbReference type="SAM" id="MobiDB-lite"/>
    </source>
</evidence>
<dbReference type="InterPro" id="IPR031545">
    <property type="entry name" value="SRP72_TPR-like"/>
</dbReference>
<evidence type="ECO:0000256" key="6">
    <source>
        <dbReference type="ARBA" id="ARBA00022824"/>
    </source>
</evidence>
<evidence type="ECO:0000256" key="5">
    <source>
        <dbReference type="ARBA" id="ARBA00022490"/>
    </source>
</evidence>
<sequence length="675" mass="72665">MADPAITALNSLLRSANIDDNQQALKLATAAIKASSKGSTSTADLLTAQHTRVVALLKLDRFDDALRAIAEAGTALEKACVLEKAYALYKTGELAAAEAVLETAGLGHRRGLKHVAAQVAYRAEKFDKAVAIYRDLWDATEEARYGEENDLRINLLATNAQLEWQGNGWMVPEAQKKPGREELEAFETAYNAACGCMSRGDYAKAAMLLKRSRDLCEASEDLSEDEKKAELLPIVVQQAYVAIRLGRQDEAEGLHRSIVLADISDKSTQAIAQSNILVLQAESNPFIAQRIATSMPEIAGNDRLFDFQASIFRRNKYIVELQAQKFSGVEKSTANKLSKETEPTISPAKGDLGVLNAAAVCRLKTGKEALQAILPLIETRPYDIGLLLTIIQLYLQLHNPQPALDLLEAFFKRLDAATADYSDVRYTPGLVALAVALYRSQGRHSAVRTELTKAAAHWQKSAASSSAGSGTPLVREAGIELLRSSHPADLAAAGDAFSYLVAAQADDRTATAGLVASFATSDFAKVQPHLDSLPSVEKLTAGVDVEALIEGGIAVLPVSEASSSSKKRALDDKEKDKQQQPAAKKRRHRKLPKSFDPAKKPDPERWLPLRDRSSYRPKGKKGKKRAMESTQGGPVRGEEETLELAGGAGLLKVEKAPVGGGGGGGGGKKKKKGKK</sequence>
<dbReference type="GO" id="GO:0008312">
    <property type="term" value="F:7S RNA binding"/>
    <property type="evidence" value="ECO:0007669"/>
    <property type="project" value="InterPro"/>
</dbReference>
<evidence type="ECO:0000256" key="2">
    <source>
        <dbReference type="ARBA" id="ARBA00004496"/>
    </source>
</evidence>
<dbReference type="Gene3D" id="1.25.40.10">
    <property type="entry name" value="Tetratricopeptide repeat domain"/>
    <property type="match status" value="1"/>
</dbReference>
<dbReference type="PANTHER" id="PTHR14094:SF9">
    <property type="entry name" value="SIGNAL RECOGNITION PARTICLE SUBUNIT SRP72"/>
    <property type="match status" value="1"/>
</dbReference>
<keyword evidence="5 9" id="KW-0963">Cytoplasm</keyword>
<feature type="compositionally biased region" description="Basic and acidic residues" evidence="10">
    <location>
        <begin position="568"/>
        <end position="578"/>
    </location>
</feature>
<keyword evidence="7 9" id="KW-0733">Signal recognition particle</keyword>